<name>A0A1H5UIG3_9FLAO</name>
<organism evidence="1 2">
    <name type="scientific">Flavobacterium urumqiense</name>
    <dbReference type="NCBI Taxonomy" id="935224"/>
    <lineage>
        <taxon>Bacteria</taxon>
        <taxon>Pseudomonadati</taxon>
        <taxon>Bacteroidota</taxon>
        <taxon>Flavobacteriia</taxon>
        <taxon>Flavobacteriales</taxon>
        <taxon>Flavobacteriaceae</taxon>
        <taxon>Flavobacterium</taxon>
    </lineage>
</organism>
<dbReference type="AlphaFoldDB" id="A0A1H5UIG3"/>
<evidence type="ECO:0000313" key="2">
    <source>
        <dbReference type="Proteomes" id="UP000236737"/>
    </source>
</evidence>
<keyword evidence="2" id="KW-1185">Reference proteome</keyword>
<dbReference type="EMBL" id="FNVP01000002">
    <property type="protein sequence ID" value="SEF74809.1"/>
    <property type="molecule type" value="Genomic_DNA"/>
</dbReference>
<proteinExistence type="predicted"/>
<dbReference type="Proteomes" id="UP000236737">
    <property type="component" value="Unassembled WGS sequence"/>
</dbReference>
<protein>
    <submittedName>
        <fullName evidence="1">Uncharacterized protein</fullName>
    </submittedName>
</protein>
<evidence type="ECO:0000313" key="1">
    <source>
        <dbReference type="EMBL" id="SEF74809.1"/>
    </source>
</evidence>
<gene>
    <name evidence="1" type="ORF">SAMN04488130_102279</name>
</gene>
<accession>A0A1H5UIG3</accession>
<reference evidence="2" key="1">
    <citation type="submission" date="2016-10" db="EMBL/GenBank/DDBJ databases">
        <authorList>
            <person name="Varghese N."/>
            <person name="Submissions S."/>
        </authorList>
    </citation>
    <scope>NUCLEOTIDE SEQUENCE [LARGE SCALE GENOMIC DNA]</scope>
    <source>
        <strain evidence="2">CGMCC 1.9230</strain>
    </source>
</reference>
<sequence>MSRDEKPNTVLINNPSVQNRLMDYFMLYNFFVDSRSFNLVLMTTVS</sequence>